<comment type="caution">
    <text evidence="1">The sequence shown here is derived from an EMBL/GenBank/DDBJ whole genome shotgun (WGS) entry which is preliminary data.</text>
</comment>
<name>A0ABW3MDD4_9PSEU</name>
<keyword evidence="2" id="KW-1185">Reference proteome</keyword>
<proteinExistence type="predicted"/>
<gene>
    <name evidence="1" type="ORF">ACFQ1S_25535</name>
</gene>
<dbReference type="EMBL" id="JBHTIS010001719">
    <property type="protein sequence ID" value="MFD1048651.1"/>
    <property type="molecule type" value="Genomic_DNA"/>
</dbReference>
<evidence type="ECO:0000313" key="2">
    <source>
        <dbReference type="Proteomes" id="UP001597045"/>
    </source>
</evidence>
<dbReference type="Proteomes" id="UP001597045">
    <property type="component" value="Unassembled WGS sequence"/>
</dbReference>
<reference evidence="2" key="1">
    <citation type="journal article" date="2019" name="Int. J. Syst. Evol. Microbiol.">
        <title>The Global Catalogue of Microorganisms (GCM) 10K type strain sequencing project: providing services to taxonomists for standard genome sequencing and annotation.</title>
        <authorList>
            <consortium name="The Broad Institute Genomics Platform"/>
            <consortium name="The Broad Institute Genome Sequencing Center for Infectious Disease"/>
            <person name="Wu L."/>
            <person name="Ma J."/>
        </authorList>
    </citation>
    <scope>NUCLEOTIDE SEQUENCE [LARGE SCALE GENOMIC DNA]</scope>
    <source>
        <strain evidence="2">JCM 31486</strain>
    </source>
</reference>
<sequence>MVLVRASGDDRWVVSGAHQKGGTSLPWLRERCPAAFRTVILEVGLAWEAMMERDTFGAELRRLRREAGVPLA</sequence>
<evidence type="ECO:0000313" key="1">
    <source>
        <dbReference type="EMBL" id="MFD1048651.1"/>
    </source>
</evidence>
<accession>A0ABW3MDD4</accession>
<organism evidence="1 2">
    <name type="scientific">Kibdelosporangium lantanae</name>
    <dbReference type="NCBI Taxonomy" id="1497396"/>
    <lineage>
        <taxon>Bacteria</taxon>
        <taxon>Bacillati</taxon>
        <taxon>Actinomycetota</taxon>
        <taxon>Actinomycetes</taxon>
        <taxon>Pseudonocardiales</taxon>
        <taxon>Pseudonocardiaceae</taxon>
        <taxon>Kibdelosporangium</taxon>
    </lineage>
</organism>
<feature type="non-terminal residue" evidence="1">
    <location>
        <position position="72"/>
    </location>
</feature>
<protein>
    <submittedName>
        <fullName evidence="1">Uncharacterized protein</fullName>
    </submittedName>
</protein>